<dbReference type="PANTHER" id="PTHR14920">
    <property type="entry name" value="OSMOTIC AVOIDANCE ABNORMAL PROTEIN 1/WD REPEAT MEMBRANE PROTEIN"/>
    <property type="match status" value="1"/>
</dbReference>
<dbReference type="OMA" id="VWAMCWA"/>
<comment type="caution">
    <text evidence="2">The sequence shown here is derived from an EMBL/GenBank/DDBJ whole genome shotgun (WGS) entry which is preliminary data.</text>
</comment>
<dbReference type="GO" id="GO:0060271">
    <property type="term" value="P:cilium assembly"/>
    <property type="evidence" value="ECO:0007669"/>
    <property type="project" value="TreeGrafter"/>
</dbReference>
<dbReference type="Proteomes" id="UP000654075">
    <property type="component" value="Unassembled WGS sequence"/>
</dbReference>
<proteinExistence type="predicted"/>
<evidence type="ECO:0000313" key="3">
    <source>
        <dbReference type="Proteomes" id="UP000654075"/>
    </source>
</evidence>
<evidence type="ECO:0000313" key="2">
    <source>
        <dbReference type="EMBL" id="CAE8634817.1"/>
    </source>
</evidence>
<keyword evidence="3" id="KW-1185">Reference proteome</keyword>
<dbReference type="PANTHER" id="PTHR14920:SF3">
    <property type="entry name" value="WD REPEAT-CONTAINING PROTEIN 35-LIKE PROTEIN"/>
    <property type="match status" value="1"/>
</dbReference>
<dbReference type="InterPro" id="IPR057979">
    <property type="entry name" value="TPR_IFT121"/>
</dbReference>
<dbReference type="GO" id="GO:0035721">
    <property type="term" value="P:intraciliary retrograde transport"/>
    <property type="evidence" value="ECO:0007669"/>
    <property type="project" value="InterPro"/>
</dbReference>
<dbReference type="GO" id="GO:0005929">
    <property type="term" value="C:cilium"/>
    <property type="evidence" value="ECO:0007669"/>
    <property type="project" value="TreeGrafter"/>
</dbReference>
<dbReference type="InterPro" id="IPR040379">
    <property type="entry name" value="WDR19/dyf-2"/>
</dbReference>
<feature type="non-terminal residue" evidence="2">
    <location>
        <position position="204"/>
    </location>
</feature>
<gene>
    <name evidence="2" type="ORF">PGLA1383_LOCUS50434</name>
</gene>
<protein>
    <recommendedName>
        <fullName evidence="1">IFT121-like TPR repeats domain-containing protein</fullName>
    </recommendedName>
</protein>
<dbReference type="AlphaFoldDB" id="A0A813HB53"/>
<name>A0A813HB53_POLGL</name>
<feature type="domain" description="IFT121-like TPR repeats" evidence="1">
    <location>
        <begin position="64"/>
        <end position="162"/>
    </location>
</feature>
<dbReference type="EMBL" id="CAJNNV010031145">
    <property type="protein sequence ID" value="CAE8634817.1"/>
    <property type="molecule type" value="Genomic_DNA"/>
</dbReference>
<feature type="non-terminal residue" evidence="2">
    <location>
        <position position="1"/>
    </location>
</feature>
<dbReference type="OrthoDB" id="10260567at2759"/>
<sequence>GAQRNPDRIKKLYLLAALEVEKYKTKTLDVQMTGATMGTQTTAQTVQSLITQDQSVSSDRALESPWRGCEAFHLYLMSQRQLYEGHYEQAMKSSLRLSEYEDILDTQTIYSIIALTTYYNKFFMQCSKAFIKLEASSDINEEMRNKFSDLALSIFTRNPPRDPSARMCPCPKCKERMHDWCINCPSCNYRLPFCVASGRSIFPE</sequence>
<organism evidence="2 3">
    <name type="scientific">Polarella glacialis</name>
    <name type="common">Dinoflagellate</name>
    <dbReference type="NCBI Taxonomy" id="89957"/>
    <lineage>
        <taxon>Eukaryota</taxon>
        <taxon>Sar</taxon>
        <taxon>Alveolata</taxon>
        <taxon>Dinophyceae</taxon>
        <taxon>Suessiales</taxon>
        <taxon>Suessiaceae</taxon>
        <taxon>Polarella</taxon>
    </lineage>
</organism>
<evidence type="ECO:0000259" key="1">
    <source>
        <dbReference type="Pfam" id="PF25768"/>
    </source>
</evidence>
<accession>A0A813HB53</accession>
<dbReference type="GO" id="GO:0030991">
    <property type="term" value="C:intraciliary transport particle A"/>
    <property type="evidence" value="ECO:0007669"/>
    <property type="project" value="TreeGrafter"/>
</dbReference>
<dbReference type="Pfam" id="PF25768">
    <property type="entry name" value="TPR_IFT121"/>
    <property type="match status" value="1"/>
</dbReference>
<reference evidence="2" key="1">
    <citation type="submission" date="2021-02" db="EMBL/GenBank/DDBJ databases">
        <authorList>
            <person name="Dougan E. K."/>
            <person name="Rhodes N."/>
            <person name="Thang M."/>
            <person name="Chan C."/>
        </authorList>
    </citation>
    <scope>NUCLEOTIDE SEQUENCE</scope>
</reference>